<keyword evidence="12" id="KW-1185">Reference proteome</keyword>
<dbReference type="CDD" id="cd06261">
    <property type="entry name" value="TM_PBP2"/>
    <property type="match status" value="1"/>
</dbReference>
<dbReference type="Proteomes" id="UP001226762">
    <property type="component" value="Unassembled WGS sequence"/>
</dbReference>
<evidence type="ECO:0000256" key="6">
    <source>
        <dbReference type="ARBA" id="ARBA00022989"/>
    </source>
</evidence>
<proteinExistence type="inferred from homology"/>
<dbReference type="Pfam" id="PF00528">
    <property type="entry name" value="BPD_transp_1"/>
    <property type="match status" value="1"/>
</dbReference>
<dbReference type="InterPro" id="IPR035906">
    <property type="entry name" value="MetI-like_sf"/>
</dbReference>
<evidence type="ECO:0000259" key="10">
    <source>
        <dbReference type="PROSITE" id="PS50928"/>
    </source>
</evidence>
<evidence type="ECO:0000256" key="5">
    <source>
        <dbReference type="ARBA" id="ARBA00022692"/>
    </source>
</evidence>
<keyword evidence="5 9" id="KW-0812">Transmembrane</keyword>
<feature type="domain" description="ABC transmembrane type-1" evidence="10">
    <location>
        <begin position="230"/>
        <end position="410"/>
    </location>
</feature>
<keyword evidence="4" id="KW-1003">Cell membrane</keyword>
<evidence type="ECO:0000256" key="7">
    <source>
        <dbReference type="ARBA" id="ARBA00023136"/>
    </source>
</evidence>
<name>A0AAE4B3H3_9RHOB</name>
<evidence type="ECO:0000256" key="1">
    <source>
        <dbReference type="ARBA" id="ARBA00004651"/>
    </source>
</evidence>
<comment type="function">
    <text evidence="8">Probably part of an ABC transporter complex. Probably responsible for the translocation of the substrate across the membrane.</text>
</comment>
<protein>
    <submittedName>
        <fullName evidence="11">ABC transporter permease subunit</fullName>
    </submittedName>
</protein>
<dbReference type="PROSITE" id="PS50928">
    <property type="entry name" value="ABC_TM1"/>
    <property type="match status" value="1"/>
</dbReference>
<feature type="transmembrane region" description="Helical" evidence="9">
    <location>
        <begin position="297"/>
        <end position="315"/>
    </location>
</feature>
<keyword evidence="6 9" id="KW-1133">Transmembrane helix</keyword>
<dbReference type="PANTHER" id="PTHR30151:SF25">
    <property type="entry name" value="TAURINE TRANSPORT SYSTEM PERMEASE PROTEIN TAUC"/>
    <property type="match status" value="1"/>
</dbReference>
<evidence type="ECO:0000256" key="8">
    <source>
        <dbReference type="ARBA" id="ARBA00056719"/>
    </source>
</evidence>
<comment type="subcellular location">
    <subcellularLocation>
        <location evidence="1 9">Cell membrane</location>
        <topology evidence="1 9">Multi-pass membrane protein</topology>
    </subcellularLocation>
</comment>
<dbReference type="GO" id="GO:0010438">
    <property type="term" value="P:cellular response to sulfur starvation"/>
    <property type="evidence" value="ECO:0007669"/>
    <property type="project" value="TreeGrafter"/>
</dbReference>
<reference evidence="11" key="1">
    <citation type="submission" date="2022-07" db="EMBL/GenBank/DDBJ databases">
        <authorList>
            <person name="Otstavnykh N."/>
            <person name="Isaeva M."/>
            <person name="Bystritskaya E."/>
        </authorList>
    </citation>
    <scope>NUCLEOTIDE SEQUENCE</scope>
    <source>
        <strain evidence="11">KCTC 52189</strain>
    </source>
</reference>
<reference evidence="11" key="2">
    <citation type="submission" date="2023-02" db="EMBL/GenBank/DDBJ databases">
        <title>'Rhodoalgimonas zhirmunskyi' gen. nov., isolated from a red alga.</title>
        <authorList>
            <person name="Nedashkovskaya O.I."/>
            <person name="Otstavnykh N.Y."/>
            <person name="Bystritskaya E.P."/>
            <person name="Balabanova L.A."/>
            <person name="Isaeva M.P."/>
        </authorList>
    </citation>
    <scope>NUCLEOTIDE SEQUENCE</scope>
    <source>
        <strain evidence="11">KCTC 52189</strain>
    </source>
</reference>
<evidence type="ECO:0000256" key="9">
    <source>
        <dbReference type="RuleBase" id="RU363032"/>
    </source>
</evidence>
<dbReference type="PANTHER" id="PTHR30151">
    <property type="entry name" value="ALKANE SULFONATE ABC TRANSPORTER-RELATED, MEMBRANE SUBUNIT"/>
    <property type="match status" value="1"/>
</dbReference>
<dbReference type="SUPFAM" id="SSF161098">
    <property type="entry name" value="MetI-like"/>
    <property type="match status" value="1"/>
</dbReference>
<feature type="transmembrane region" description="Helical" evidence="9">
    <location>
        <begin position="349"/>
        <end position="370"/>
    </location>
</feature>
<evidence type="ECO:0000256" key="3">
    <source>
        <dbReference type="ARBA" id="ARBA00022448"/>
    </source>
</evidence>
<gene>
    <name evidence="11" type="ORF">NO357_09155</name>
</gene>
<keyword evidence="3 9" id="KW-0813">Transport</keyword>
<dbReference type="Gene3D" id="1.10.3720.10">
    <property type="entry name" value="MetI-like"/>
    <property type="match status" value="1"/>
</dbReference>
<evidence type="ECO:0000313" key="12">
    <source>
        <dbReference type="Proteomes" id="UP001226762"/>
    </source>
</evidence>
<evidence type="ECO:0000256" key="4">
    <source>
        <dbReference type="ARBA" id="ARBA00022475"/>
    </source>
</evidence>
<comment type="similarity">
    <text evidence="2 9">Belongs to the binding-protein-dependent transport system permease family.</text>
</comment>
<dbReference type="InterPro" id="IPR000515">
    <property type="entry name" value="MetI-like"/>
</dbReference>
<evidence type="ECO:0000256" key="2">
    <source>
        <dbReference type="ARBA" id="ARBA00009306"/>
    </source>
</evidence>
<sequence length="424" mass="45793">MTGLIILLVYVAIFVGSFLAVRFLVHRTVHDFTSLKTVTFGDESAVTSNRIASVVSIVTIFLIWGSFTGSKWLPSFLHAPAPFVGDTRFTYTLEDAGGARDDATVHVKVYGFGERTEKFEVPPGDGFAKDDAVAMTASRSTTILFDRNDETSRKDGAKVVAIDDVPIGPGQPAKTPAGSFTLTDKGAISFSPPSGLQMEPIWLPPPEAVVSRVTEIAREGYRDSTLWEHLGYSLFRVIAGFLFGALVGIPLGYAMGLSNWFRGWFDPIVEFMRPVPPLALIPLVIIWAGIGETGKIILLFLAALWIMAIAARSGVSGVNISKVHAAYSLGASKWQIMRHVIVPNSLPDIFTGARVAMGVCWGTVVAAELVAAEKGAGMMIMVASKFQLTDIVLMGIILIGVIGFGIDILMRKAESWLVPWKGRS</sequence>
<comment type="caution">
    <text evidence="11">The sequence shown here is derived from an EMBL/GenBank/DDBJ whole genome shotgun (WGS) entry which is preliminary data.</text>
</comment>
<feature type="transmembrane region" description="Helical" evidence="9">
    <location>
        <begin position="391"/>
        <end position="410"/>
    </location>
</feature>
<feature type="transmembrane region" description="Helical" evidence="9">
    <location>
        <begin position="234"/>
        <end position="254"/>
    </location>
</feature>
<accession>A0AAE4B3H3</accession>
<dbReference type="FunFam" id="1.10.3720.10:FF:000003">
    <property type="entry name" value="Aliphatic sulfonate ABC transporter permease"/>
    <property type="match status" value="1"/>
</dbReference>
<dbReference type="AlphaFoldDB" id="A0AAE4B3H3"/>
<dbReference type="RefSeq" id="WP_306735327.1">
    <property type="nucleotide sequence ID" value="NZ_JANHAX010000002.1"/>
</dbReference>
<dbReference type="GO" id="GO:0042918">
    <property type="term" value="P:alkanesulfonate transmembrane transport"/>
    <property type="evidence" value="ECO:0007669"/>
    <property type="project" value="UniProtKB-ARBA"/>
</dbReference>
<feature type="transmembrane region" description="Helical" evidence="9">
    <location>
        <begin position="274"/>
        <end position="290"/>
    </location>
</feature>
<evidence type="ECO:0000313" key="11">
    <source>
        <dbReference type="EMBL" id="MDQ2090063.1"/>
    </source>
</evidence>
<feature type="transmembrane region" description="Helical" evidence="9">
    <location>
        <begin position="7"/>
        <end position="25"/>
    </location>
</feature>
<organism evidence="11 12">
    <name type="scientific">Marimonas arenosa</name>
    <dbReference type="NCBI Taxonomy" id="1795305"/>
    <lineage>
        <taxon>Bacteria</taxon>
        <taxon>Pseudomonadati</taxon>
        <taxon>Pseudomonadota</taxon>
        <taxon>Alphaproteobacteria</taxon>
        <taxon>Rhodobacterales</taxon>
        <taxon>Paracoccaceae</taxon>
        <taxon>Marimonas</taxon>
    </lineage>
</organism>
<dbReference type="EMBL" id="JANHAX010000002">
    <property type="protein sequence ID" value="MDQ2090063.1"/>
    <property type="molecule type" value="Genomic_DNA"/>
</dbReference>
<keyword evidence="7 9" id="KW-0472">Membrane</keyword>
<dbReference type="GO" id="GO:0005886">
    <property type="term" value="C:plasma membrane"/>
    <property type="evidence" value="ECO:0007669"/>
    <property type="project" value="UniProtKB-SubCell"/>
</dbReference>